<evidence type="ECO:0000256" key="1">
    <source>
        <dbReference type="ARBA" id="ARBA00022801"/>
    </source>
</evidence>
<accession>A0A1M7N4P6</accession>
<dbReference type="GO" id="GO:0008821">
    <property type="term" value="F:crossover junction DNA endonuclease activity"/>
    <property type="evidence" value="ECO:0007669"/>
    <property type="project" value="InterPro"/>
</dbReference>
<feature type="domain" description="ERCC4" evidence="3">
    <location>
        <begin position="14"/>
        <end position="94"/>
    </location>
</feature>
<dbReference type="Gene3D" id="1.10.150.20">
    <property type="entry name" value="5' to 3' exonuclease, C-terminal subdomain"/>
    <property type="match status" value="1"/>
</dbReference>
<dbReference type="SUPFAM" id="SSF52980">
    <property type="entry name" value="Restriction endonuclease-like"/>
    <property type="match status" value="1"/>
</dbReference>
<dbReference type="SMART" id="SM00891">
    <property type="entry name" value="ERCC4"/>
    <property type="match status" value="1"/>
</dbReference>
<organism evidence="4 5">
    <name type="scientific">Cyclobacterium lianum</name>
    <dbReference type="NCBI Taxonomy" id="388280"/>
    <lineage>
        <taxon>Bacteria</taxon>
        <taxon>Pseudomonadati</taxon>
        <taxon>Bacteroidota</taxon>
        <taxon>Cytophagia</taxon>
        <taxon>Cytophagales</taxon>
        <taxon>Cyclobacteriaceae</taxon>
        <taxon>Cyclobacterium</taxon>
    </lineage>
</organism>
<proteinExistence type="predicted"/>
<name>A0A1M7N4P6_9BACT</name>
<feature type="domain" description="Helix-hairpin-helix DNA-binding motif class 1" evidence="2">
    <location>
        <begin position="172"/>
        <end position="191"/>
    </location>
</feature>
<dbReference type="InterPro" id="IPR011335">
    <property type="entry name" value="Restrct_endonuc-II-like"/>
</dbReference>
<evidence type="ECO:0000313" key="4">
    <source>
        <dbReference type="EMBL" id="SHM98568.1"/>
    </source>
</evidence>
<dbReference type="InterPro" id="IPR006166">
    <property type="entry name" value="ERCC4_domain"/>
</dbReference>
<dbReference type="OrthoDB" id="837865at2"/>
<dbReference type="EMBL" id="FRCY01000005">
    <property type="protein sequence ID" value="SHM98568.1"/>
    <property type="molecule type" value="Genomic_DNA"/>
</dbReference>
<gene>
    <name evidence="4" type="ORF">SAMN04488057_10562</name>
</gene>
<keyword evidence="1" id="KW-0378">Hydrolase</keyword>
<dbReference type="GO" id="GO:0048476">
    <property type="term" value="C:Holliday junction resolvase complex"/>
    <property type="evidence" value="ECO:0007669"/>
    <property type="project" value="TreeGrafter"/>
</dbReference>
<dbReference type="GO" id="GO:0000727">
    <property type="term" value="P:double-strand break repair via break-induced replication"/>
    <property type="evidence" value="ECO:0007669"/>
    <property type="project" value="TreeGrafter"/>
</dbReference>
<reference evidence="4 5" key="1">
    <citation type="submission" date="2016-11" db="EMBL/GenBank/DDBJ databases">
        <authorList>
            <person name="Jaros S."/>
            <person name="Januszkiewicz K."/>
            <person name="Wedrychowicz H."/>
        </authorList>
    </citation>
    <scope>NUCLEOTIDE SEQUENCE [LARGE SCALE GENOMIC DNA]</scope>
    <source>
        <strain evidence="4 5">CGMCC 1.6102</strain>
    </source>
</reference>
<dbReference type="RefSeq" id="WP_073094319.1">
    <property type="nucleotide sequence ID" value="NZ_FRCY01000005.1"/>
</dbReference>
<dbReference type="GO" id="GO:0048257">
    <property type="term" value="F:3'-flap endonuclease activity"/>
    <property type="evidence" value="ECO:0007669"/>
    <property type="project" value="TreeGrafter"/>
</dbReference>
<dbReference type="Gene3D" id="3.40.50.10130">
    <property type="match status" value="1"/>
</dbReference>
<dbReference type="PANTHER" id="PTHR13451:SF0">
    <property type="entry name" value="CROSSOVER JUNCTION ENDONUCLEASE MUS81"/>
    <property type="match status" value="1"/>
</dbReference>
<dbReference type="SMART" id="SM00278">
    <property type="entry name" value="HhH1"/>
    <property type="match status" value="2"/>
</dbReference>
<dbReference type="GO" id="GO:0006308">
    <property type="term" value="P:DNA catabolic process"/>
    <property type="evidence" value="ECO:0007669"/>
    <property type="project" value="InterPro"/>
</dbReference>
<dbReference type="Pfam" id="PF02732">
    <property type="entry name" value="ERCC4"/>
    <property type="match status" value="1"/>
</dbReference>
<evidence type="ECO:0000259" key="2">
    <source>
        <dbReference type="SMART" id="SM00278"/>
    </source>
</evidence>
<feature type="domain" description="Helix-hairpin-helix DNA-binding motif class 1" evidence="2">
    <location>
        <begin position="204"/>
        <end position="223"/>
    </location>
</feature>
<dbReference type="GO" id="GO:0003677">
    <property type="term" value="F:DNA binding"/>
    <property type="evidence" value="ECO:0007669"/>
    <property type="project" value="InterPro"/>
</dbReference>
<dbReference type="AlphaFoldDB" id="A0A1M7N4P6"/>
<sequence length="226" mass="26245">MSRLLKSSYYFPLLITIDDREPPALEEVFCKMGNMIIHRQRLEAGDYLLDSDLLVERKTIPDFCTSIKDGRLFQQVKKLSMGKVPACMILEGRKRDFKQTDFLSQAIQGILLSLSLSFRIPVLRTKNYQESAAVILQCFKQLTKDKLEEQRFYPRPIPFKRKRQVLLKQRIHILEGFPGIGVDRAERLLMKFGNLYGVFMAGNEELLKVPGLGKKTVERFMEILKK</sequence>
<dbReference type="STRING" id="388280.SAMN04488057_10562"/>
<dbReference type="InterPro" id="IPR010994">
    <property type="entry name" value="RuvA_2-like"/>
</dbReference>
<evidence type="ECO:0000259" key="3">
    <source>
        <dbReference type="SMART" id="SM00891"/>
    </source>
</evidence>
<dbReference type="Pfam" id="PF14520">
    <property type="entry name" value="HHH_5"/>
    <property type="match status" value="1"/>
</dbReference>
<dbReference type="InterPro" id="IPR033309">
    <property type="entry name" value="Mus81"/>
</dbReference>
<keyword evidence="5" id="KW-1185">Reference proteome</keyword>
<dbReference type="Proteomes" id="UP000184513">
    <property type="component" value="Unassembled WGS sequence"/>
</dbReference>
<dbReference type="InterPro" id="IPR003583">
    <property type="entry name" value="Hlx-hairpin-Hlx_DNA-bd_motif"/>
</dbReference>
<dbReference type="PANTHER" id="PTHR13451">
    <property type="entry name" value="CLASS II CROSSOVER JUNCTION ENDONUCLEASE MUS81"/>
    <property type="match status" value="1"/>
</dbReference>
<protein>
    <submittedName>
        <fullName evidence="4">ERCC4-type nuclease</fullName>
    </submittedName>
</protein>
<dbReference type="SUPFAM" id="SSF47781">
    <property type="entry name" value="RuvA domain 2-like"/>
    <property type="match status" value="1"/>
</dbReference>
<evidence type="ECO:0000313" key="5">
    <source>
        <dbReference type="Proteomes" id="UP000184513"/>
    </source>
</evidence>